<dbReference type="NCBIfam" id="NF038019">
    <property type="entry name" value="PE_process_PecA"/>
    <property type="match status" value="1"/>
</dbReference>
<comment type="caution">
    <text evidence="3">The sequence shown here is derived from an EMBL/GenBank/DDBJ whole genome shotgun (WGS) entry which is preliminary data.</text>
</comment>
<protein>
    <submittedName>
        <fullName evidence="3">PecA family PE domain-processing aspartic protease</fullName>
    </submittedName>
</protein>
<evidence type="ECO:0000313" key="4">
    <source>
        <dbReference type="Proteomes" id="UP001526201"/>
    </source>
</evidence>
<keyword evidence="3" id="KW-0645">Protease</keyword>
<dbReference type="InterPro" id="IPR048054">
    <property type="entry name" value="PecA_C"/>
</dbReference>
<dbReference type="EMBL" id="JACKTY010000031">
    <property type="protein sequence ID" value="MCV7228028.1"/>
    <property type="molecule type" value="Genomic_DNA"/>
</dbReference>
<dbReference type="InterPro" id="IPR048996">
    <property type="entry name" value="PGRS_rpt"/>
</dbReference>
<evidence type="ECO:0000259" key="2">
    <source>
        <dbReference type="Pfam" id="PF20729"/>
    </source>
</evidence>
<dbReference type="InterPro" id="IPR021109">
    <property type="entry name" value="Peptidase_aspartic_dom_sf"/>
</dbReference>
<feature type="compositionally biased region" description="Polar residues" evidence="1">
    <location>
        <begin position="80"/>
        <end position="93"/>
    </location>
</feature>
<keyword evidence="4" id="KW-1185">Reference proteome</keyword>
<keyword evidence="3" id="KW-0378">Hydrolase</keyword>
<accession>A0ABT3CEX0</accession>
<evidence type="ECO:0000256" key="1">
    <source>
        <dbReference type="SAM" id="MobiDB-lite"/>
    </source>
</evidence>
<dbReference type="GO" id="GO:0008233">
    <property type="term" value="F:peptidase activity"/>
    <property type="evidence" value="ECO:0007669"/>
    <property type="project" value="UniProtKB-KW"/>
</dbReference>
<sequence length="711" mass="68006">MCALGHPKNELDLQRVQPYLWLGACAITLGVGAALAGGAGTAHADTGGSSASGASADSGRSSAGHPGTSSGKAAKHRSLDSSIGTASHASTSADNVTLADTGVSTHVAGTTAGTTSSTRATSGARSKQVTAAATPTTTGTQSSTPAATTPTVLTDLEAGVQQIQLQAQIAVEALLGALNEPSLTLTGRPLLGNGTNGITNAQGVGTAGGAGGWLFGNGGTGGTSTAAGVVGGAGGDAGLFGFGGTGGVGGAGAAGGAGGTGGWLFGNGGTGGAGGTQGIGGTGGNAVLLGFGGTGGVGGWGSAGGTGGTGGWLFGNGGTGGAGGPLAIGGTGGNARLFGFGGAGGVGGELAQGGVGGTGGMWLGAGGSGGAGGVLGTGGAGGYGGLVGWRGATGSAGGPPTITLTYSPSVNYTTVGVSVGGGPVVQVEVDTGSYGFVIPITQVNAANIGQPTGETGLIEYGDWGRFYYTVYNTPVDFGNGIITAPTNIGVIDRVSESTDNGQTWHDVPQSEWSEAKYAAAINPTMGVGAFTAQGGISSPVKALPGVLGQGLLFNAGGSQLTFGPNTGTPVTSVPAWWYTTLAVQVSYNGEQTPIQVLENDATIDSGGNGGGVPLANLPSNLSNLAVNDYLPVGTVISFYTAGGTLLFTTQVTQADYDAGNVPIVIDANLGANTGIAPFLQGPIYFSYTPADGGTATWNYSPIPLTSAQLAV</sequence>
<feature type="region of interest" description="Disordered" evidence="1">
    <location>
        <begin position="38"/>
        <end position="93"/>
    </location>
</feature>
<dbReference type="GO" id="GO:0006508">
    <property type="term" value="P:proteolysis"/>
    <property type="evidence" value="ECO:0007669"/>
    <property type="project" value="UniProtKB-KW"/>
</dbReference>
<dbReference type="Pfam" id="PF20729">
    <property type="entry name" value="PE-PGRS_C"/>
    <property type="match status" value="1"/>
</dbReference>
<dbReference type="RefSeq" id="WP_264069083.1">
    <property type="nucleotide sequence ID" value="NZ_JACKTY010000031.1"/>
</dbReference>
<reference evidence="3 4" key="1">
    <citation type="journal article" date="2022" name="BMC Genomics">
        <title>Comparative genome analysis of mycobacteria focusing on tRNA and non-coding RNA.</title>
        <authorList>
            <person name="Behra P.R.K."/>
            <person name="Pettersson B.M.F."/>
            <person name="Ramesh M."/>
            <person name="Das S."/>
            <person name="Dasgupta S."/>
            <person name="Kirsebom L.A."/>
        </authorList>
    </citation>
    <scope>NUCLEOTIDE SEQUENCE [LARGE SCALE GENOMIC DNA]</scope>
    <source>
        <strain evidence="3 4">DSM 44078</strain>
    </source>
</reference>
<feature type="domain" description="PE cleavage protein A C-terminal" evidence="2">
    <location>
        <begin position="402"/>
        <end position="694"/>
    </location>
</feature>
<name>A0ABT3CEX0_9MYCO</name>
<organism evidence="3 4">
    <name type="scientific">Mycolicibacterium komossense</name>
    <dbReference type="NCBI Taxonomy" id="1779"/>
    <lineage>
        <taxon>Bacteria</taxon>
        <taxon>Bacillati</taxon>
        <taxon>Actinomycetota</taxon>
        <taxon>Actinomycetes</taxon>
        <taxon>Mycobacteriales</taxon>
        <taxon>Mycobacteriaceae</taxon>
        <taxon>Mycolicibacterium</taxon>
    </lineage>
</organism>
<proteinExistence type="predicted"/>
<feature type="compositionally biased region" description="Low complexity" evidence="1">
    <location>
        <begin position="41"/>
        <end position="65"/>
    </location>
</feature>
<gene>
    <name evidence="3" type="ORF">H7J73_18605</name>
</gene>
<evidence type="ECO:0000313" key="3">
    <source>
        <dbReference type="EMBL" id="MCV7228028.1"/>
    </source>
</evidence>
<dbReference type="Pfam" id="PF21526">
    <property type="entry name" value="PGRS"/>
    <property type="match status" value="1"/>
</dbReference>
<dbReference type="Gene3D" id="2.40.70.10">
    <property type="entry name" value="Acid Proteases"/>
    <property type="match status" value="1"/>
</dbReference>
<feature type="region of interest" description="Disordered" evidence="1">
    <location>
        <begin position="107"/>
        <end position="147"/>
    </location>
</feature>
<dbReference type="Proteomes" id="UP001526201">
    <property type="component" value="Unassembled WGS sequence"/>
</dbReference>